<keyword evidence="2 9" id="KW-0575">Peroxidase</keyword>
<protein>
    <submittedName>
        <fullName evidence="9">HEME-HALOPEROXIDASE domain-containing protein</fullName>
    </submittedName>
</protein>
<evidence type="ECO:0000256" key="7">
    <source>
        <dbReference type="ARBA" id="ARBA00025795"/>
    </source>
</evidence>
<keyword evidence="4" id="KW-0479">Metal-binding</keyword>
<name>A0A8H6SE34_9AGAR</name>
<evidence type="ECO:0000313" key="9">
    <source>
        <dbReference type="EMBL" id="KAF7297075.1"/>
    </source>
</evidence>
<keyword evidence="10" id="KW-1185">Reference proteome</keyword>
<dbReference type="Gene3D" id="1.10.489.10">
    <property type="entry name" value="Chloroperoxidase-like"/>
    <property type="match status" value="1"/>
</dbReference>
<comment type="cofactor">
    <cofactor evidence="1">
        <name>heme b</name>
        <dbReference type="ChEBI" id="CHEBI:60344"/>
    </cofactor>
</comment>
<dbReference type="PANTHER" id="PTHR33577">
    <property type="entry name" value="STERIGMATOCYSTIN BIOSYNTHESIS PEROXIDASE STCC-RELATED"/>
    <property type="match status" value="1"/>
</dbReference>
<evidence type="ECO:0000256" key="4">
    <source>
        <dbReference type="ARBA" id="ARBA00022723"/>
    </source>
</evidence>
<evidence type="ECO:0000256" key="3">
    <source>
        <dbReference type="ARBA" id="ARBA00022617"/>
    </source>
</evidence>
<feature type="domain" description="Heme haloperoxidase family profile" evidence="8">
    <location>
        <begin position="2"/>
        <end position="221"/>
    </location>
</feature>
<dbReference type="EMBL" id="JACAZF010000008">
    <property type="protein sequence ID" value="KAF7297075.1"/>
    <property type="molecule type" value="Genomic_DNA"/>
</dbReference>
<dbReference type="PANTHER" id="PTHR33577:SF9">
    <property type="entry name" value="PEROXIDASE STCC"/>
    <property type="match status" value="1"/>
</dbReference>
<comment type="similarity">
    <text evidence="7">Belongs to the chloroperoxidase family.</text>
</comment>
<reference evidence="9" key="1">
    <citation type="submission" date="2020-05" db="EMBL/GenBank/DDBJ databases">
        <title>Mycena genomes resolve the evolution of fungal bioluminescence.</title>
        <authorList>
            <person name="Tsai I.J."/>
        </authorList>
    </citation>
    <scope>NUCLEOTIDE SEQUENCE</scope>
    <source>
        <strain evidence="9">171206Taipei</strain>
    </source>
</reference>
<accession>A0A8H6SE34</accession>
<dbReference type="OrthoDB" id="407298at2759"/>
<dbReference type="GO" id="GO:0046872">
    <property type="term" value="F:metal ion binding"/>
    <property type="evidence" value="ECO:0007669"/>
    <property type="project" value="UniProtKB-KW"/>
</dbReference>
<dbReference type="InterPro" id="IPR036851">
    <property type="entry name" value="Chloroperoxidase-like_sf"/>
</dbReference>
<dbReference type="Proteomes" id="UP000636479">
    <property type="component" value="Unassembled WGS sequence"/>
</dbReference>
<gene>
    <name evidence="9" type="ORF">MIND_00940400</name>
</gene>
<dbReference type="InterPro" id="IPR000028">
    <property type="entry name" value="Chloroperoxidase"/>
</dbReference>
<evidence type="ECO:0000313" key="10">
    <source>
        <dbReference type="Proteomes" id="UP000636479"/>
    </source>
</evidence>
<evidence type="ECO:0000256" key="5">
    <source>
        <dbReference type="ARBA" id="ARBA00023002"/>
    </source>
</evidence>
<dbReference type="PROSITE" id="PS51405">
    <property type="entry name" value="HEME_HALOPEROXIDASE"/>
    <property type="match status" value="1"/>
</dbReference>
<comment type="caution">
    <text evidence="9">The sequence shown here is derived from an EMBL/GenBank/DDBJ whole genome shotgun (WGS) entry which is preliminary data.</text>
</comment>
<dbReference type="RefSeq" id="XP_037217434.1">
    <property type="nucleotide sequence ID" value="XM_037366022.1"/>
</dbReference>
<keyword evidence="5" id="KW-0560">Oxidoreductase</keyword>
<organism evidence="9 10">
    <name type="scientific">Mycena indigotica</name>
    <dbReference type="NCBI Taxonomy" id="2126181"/>
    <lineage>
        <taxon>Eukaryota</taxon>
        <taxon>Fungi</taxon>
        <taxon>Dikarya</taxon>
        <taxon>Basidiomycota</taxon>
        <taxon>Agaricomycotina</taxon>
        <taxon>Agaricomycetes</taxon>
        <taxon>Agaricomycetidae</taxon>
        <taxon>Agaricales</taxon>
        <taxon>Marasmiineae</taxon>
        <taxon>Mycenaceae</taxon>
        <taxon>Mycena</taxon>
    </lineage>
</organism>
<evidence type="ECO:0000259" key="8">
    <source>
        <dbReference type="PROSITE" id="PS51405"/>
    </source>
</evidence>
<keyword evidence="3" id="KW-0349">Heme</keyword>
<evidence type="ECO:0000256" key="2">
    <source>
        <dbReference type="ARBA" id="ARBA00022559"/>
    </source>
</evidence>
<dbReference type="Pfam" id="PF01328">
    <property type="entry name" value="Peroxidase_2"/>
    <property type="match status" value="1"/>
</dbReference>
<keyword evidence="6" id="KW-0408">Iron</keyword>
<proteinExistence type="inferred from homology"/>
<dbReference type="AlphaFoldDB" id="A0A8H6SE34"/>
<sequence length="233" mass="25884">MSSYSFYPPCVNDERSPCPGLNTLANHGYIARNGKSVAFIQLFLAVKTVYNLSIPLSLLLTMVGFITCADFKVSRPYDGKVGWQWPVSWTLDLGNLAKEGVMSLAHGASLVHSSPISRDAPDAKLLWNVLQVAEVEGGLSLHSLAKIHASRIRTLGHKLDGFHAQVAAGEVALAWLVMRNPQTGLIEVDKLESWFKEEKLPRDWWNGRRSPKTILLLQARETADRFQSMAKMV</sequence>
<dbReference type="GeneID" id="59348538"/>
<dbReference type="GO" id="GO:0004601">
    <property type="term" value="F:peroxidase activity"/>
    <property type="evidence" value="ECO:0007669"/>
    <property type="project" value="UniProtKB-KW"/>
</dbReference>
<evidence type="ECO:0000256" key="6">
    <source>
        <dbReference type="ARBA" id="ARBA00023004"/>
    </source>
</evidence>
<dbReference type="SUPFAM" id="SSF47571">
    <property type="entry name" value="Cloroperoxidase"/>
    <property type="match status" value="1"/>
</dbReference>
<evidence type="ECO:0000256" key="1">
    <source>
        <dbReference type="ARBA" id="ARBA00001970"/>
    </source>
</evidence>